<keyword evidence="6" id="KW-1185">Reference proteome</keyword>
<comment type="similarity">
    <text evidence="1">Belongs to the 'phage' integrase family.</text>
</comment>
<name>A0A1G7S660_9SPHI</name>
<dbReference type="Proteomes" id="UP000199705">
    <property type="component" value="Unassembled WGS sequence"/>
</dbReference>
<dbReference type="STRING" id="551996.SAMN05192573_102465"/>
<evidence type="ECO:0000256" key="3">
    <source>
        <dbReference type="ARBA" id="ARBA00023172"/>
    </source>
</evidence>
<dbReference type="Pfam" id="PF13102">
    <property type="entry name" value="Phage_int_SAM_5"/>
    <property type="match status" value="1"/>
</dbReference>
<dbReference type="PANTHER" id="PTHR30349:SF64">
    <property type="entry name" value="PROPHAGE INTEGRASE INTD-RELATED"/>
    <property type="match status" value="1"/>
</dbReference>
<proteinExistence type="inferred from homology"/>
<dbReference type="GO" id="GO:0006310">
    <property type="term" value="P:DNA recombination"/>
    <property type="evidence" value="ECO:0007669"/>
    <property type="project" value="UniProtKB-KW"/>
</dbReference>
<dbReference type="CDD" id="cd01185">
    <property type="entry name" value="INTN1_C_like"/>
    <property type="match status" value="1"/>
</dbReference>
<dbReference type="GO" id="GO:0003677">
    <property type="term" value="F:DNA binding"/>
    <property type="evidence" value="ECO:0007669"/>
    <property type="project" value="UniProtKB-KW"/>
</dbReference>
<dbReference type="Gene3D" id="1.10.443.10">
    <property type="entry name" value="Intergrase catalytic core"/>
    <property type="match status" value="1"/>
</dbReference>
<evidence type="ECO:0000259" key="4">
    <source>
        <dbReference type="PROSITE" id="PS51898"/>
    </source>
</evidence>
<dbReference type="InterPro" id="IPR010998">
    <property type="entry name" value="Integrase_recombinase_N"/>
</dbReference>
<dbReference type="InterPro" id="IPR035386">
    <property type="entry name" value="Arm-DNA-bind_5"/>
</dbReference>
<dbReference type="InterPro" id="IPR013762">
    <property type="entry name" value="Integrase-like_cat_sf"/>
</dbReference>
<dbReference type="SUPFAM" id="SSF56349">
    <property type="entry name" value="DNA breaking-rejoining enzymes"/>
    <property type="match status" value="1"/>
</dbReference>
<evidence type="ECO:0000313" key="5">
    <source>
        <dbReference type="EMBL" id="SDG18471.1"/>
    </source>
</evidence>
<dbReference type="InterPro" id="IPR002104">
    <property type="entry name" value="Integrase_catalytic"/>
</dbReference>
<organism evidence="5 6">
    <name type="scientific">Mucilaginibacter gossypii</name>
    <dbReference type="NCBI Taxonomy" id="551996"/>
    <lineage>
        <taxon>Bacteria</taxon>
        <taxon>Pseudomonadati</taxon>
        <taxon>Bacteroidota</taxon>
        <taxon>Sphingobacteriia</taxon>
        <taxon>Sphingobacteriales</taxon>
        <taxon>Sphingobacteriaceae</taxon>
        <taxon>Mucilaginibacter</taxon>
    </lineage>
</organism>
<dbReference type="PROSITE" id="PS51898">
    <property type="entry name" value="TYR_RECOMBINASE"/>
    <property type="match status" value="1"/>
</dbReference>
<dbReference type="RefSeq" id="WP_091163335.1">
    <property type="nucleotide sequence ID" value="NZ_FNCG01000002.1"/>
</dbReference>
<protein>
    <submittedName>
        <fullName evidence="5">Site-specific recombinase XerD</fullName>
    </submittedName>
</protein>
<dbReference type="InterPro" id="IPR050090">
    <property type="entry name" value="Tyrosine_recombinase_XerCD"/>
</dbReference>
<dbReference type="InterPro" id="IPR011010">
    <property type="entry name" value="DNA_brk_join_enz"/>
</dbReference>
<reference evidence="6" key="1">
    <citation type="submission" date="2016-10" db="EMBL/GenBank/DDBJ databases">
        <authorList>
            <person name="Varghese N."/>
            <person name="Submissions S."/>
        </authorList>
    </citation>
    <scope>NUCLEOTIDE SEQUENCE [LARGE SCALE GENOMIC DNA]</scope>
    <source>
        <strain evidence="6">Gh-67</strain>
    </source>
</reference>
<dbReference type="InterPro" id="IPR025269">
    <property type="entry name" value="SAM-like_dom"/>
</dbReference>
<dbReference type="EMBL" id="FNCG01000002">
    <property type="protein sequence ID" value="SDG18471.1"/>
    <property type="molecule type" value="Genomic_DNA"/>
</dbReference>
<sequence length="418" mass="48492">MTKSFALLFQMKRTKALPNGNAPIYLRITIDSERVEIATKRNAPPDKWNNTAQKVMGNTEDARSVNSHLKTIEQKAYEIYREMIERKIPITAQTFKDRMNGIEEEVVCRMLIPIFEDHNRQVEALVGKEYAPATAIRYQTTIKHVKNFLKWKYKVSDINIQDLDHEFVTSLEFYLRTVRHCNNNSAVKYIKNLKKIIHICVANNWLVRSPFINYKTKIKEVIRDFLSREELDLISEKRFVSERLNQVRDVFLFSCYTGLAYADVNKLKRSEISTGIDSQKWIFTTRQKTDTASRIPLLPVALELLKKYEDYPSCINEGKLLPVLSNQKMNAYLKEIADVCGIQKELTFHIARHTFATTVTLANGVSIESISKMLGHKNIRTTQHYAKILDSTVSRDMDMLRGKMEEKKSTVLNKITNQ</sequence>
<evidence type="ECO:0000256" key="2">
    <source>
        <dbReference type="ARBA" id="ARBA00023125"/>
    </source>
</evidence>
<dbReference type="GO" id="GO:0015074">
    <property type="term" value="P:DNA integration"/>
    <property type="evidence" value="ECO:0007669"/>
    <property type="project" value="InterPro"/>
</dbReference>
<dbReference type="Pfam" id="PF00589">
    <property type="entry name" value="Phage_integrase"/>
    <property type="match status" value="1"/>
</dbReference>
<evidence type="ECO:0000256" key="1">
    <source>
        <dbReference type="ARBA" id="ARBA00008857"/>
    </source>
</evidence>
<dbReference type="Gene3D" id="1.10.150.130">
    <property type="match status" value="1"/>
</dbReference>
<feature type="domain" description="Tyr recombinase" evidence="4">
    <location>
        <begin position="221"/>
        <end position="399"/>
    </location>
</feature>
<keyword evidence="2" id="KW-0238">DNA-binding</keyword>
<evidence type="ECO:0000313" key="6">
    <source>
        <dbReference type="Proteomes" id="UP000199705"/>
    </source>
</evidence>
<dbReference type="PANTHER" id="PTHR30349">
    <property type="entry name" value="PHAGE INTEGRASE-RELATED"/>
    <property type="match status" value="1"/>
</dbReference>
<dbReference type="AlphaFoldDB" id="A0A1G7S660"/>
<gene>
    <name evidence="5" type="ORF">SAMN05192573_102465</name>
</gene>
<accession>A0A1G7S660</accession>
<dbReference type="Pfam" id="PF17293">
    <property type="entry name" value="Arm-DNA-bind_5"/>
    <property type="match status" value="1"/>
</dbReference>
<keyword evidence="3" id="KW-0233">DNA recombination</keyword>